<feature type="transmembrane region" description="Helical" evidence="5">
    <location>
        <begin position="32"/>
        <end position="52"/>
    </location>
</feature>
<gene>
    <name evidence="6" type="ORF">GNI_070280</name>
</gene>
<keyword evidence="7" id="KW-1185">Reference proteome</keyword>
<feature type="transmembrane region" description="Helical" evidence="5">
    <location>
        <begin position="182"/>
        <end position="202"/>
    </location>
</feature>
<dbReference type="InterPro" id="IPR050186">
    <property type="entry name" value="TPT_transporter"/>
</dbReference>
<evidence type="ECO:0000313" key="6">
    <source>
        <dbReference type="EMBL" id="EZG67242.1"/>
    </source>
</evidence>
<sequence>MVSLSVLTVVKSTLVVATYIVSIIFELERFNLRLALILTWIITSVCMCLPGMHMRSGFGVLILAMAVIGASLRWVLIHLQIQRFRTPKGQLIALTQPLAALCLVPAVVVYDGPSMLSSFYEGHGSLISIPEHGSSWAVAMNHFLRSADRVMLISALLALATVLVTILLFLEFQVVEDSSSLSLVVAGTGKECLTVGMGLIIFRERLPLRSWIGLGSSVLGILAYAHTRALMENEQKAFARARRDSDDSAQSTLKLDQDTIELATTTGSSGVEV</sequence>
<evidence type="ECO:0000256" key="3">
    <source>
        <dbReference type="ARBA" id="ARBA00022989"/>
    </source>
</evidence>
<dbReference type="AlphaFoldDB" id="A0A023B7D1"/>
<dbReference type="OMA" id="QQDRLGM"/>
<organism evidence="6 7">
    <name type="scientific">Gregarina niphandrodes</name>
    <name type="common">Septate eugregarine</name>
    <dbReference type="NCBI Taxonomy" id="110365"/>
    <lineage>
        <taxon>Eukaryota</taxon>
        <taxon>Sar</taxon>
        <taxon>Alveolata</taxon>
        <taxon>Apicomplexa</taxon>
        <taxon>Conoidasida</taxon>
        <taxon>Gregarinasina</taxon>
        <taxon>Eugregarinorida</taxon>
        <taxon>Gregarinidae</taxon>
        <taxon>Gregarina</taxon>
    </lineage>
</organism>
<feature type="transmembrane region" description="Helical" evidence="5">
    <location>
        <begin position="208"/>
        <end position="226"/>
    </location>
</feature>
<dbReference type="RefSeq" id="XP_011130287.1">
    <property type="nucleotide sequence ID" value="XM_011131985.1"/>
</dbReference>
<keyword evidence="4 5" id="KW-0472">Membrane</keyword>
<feature type="transmembrane region" description="Helical" evidence="5">
    <location>
        <begin position="91"/>
        <end position="110"/>
    </location>
</feature>
<accession>A0A023B7D1</accession>
<feature type="transmembrane region" description="Helical" evidence="5">
    <location>
        <begin position="150"/>
        <end position="170"/>
    </location>
</feature>
<feature type="transmembrane region" description="Helical" evidence="5">
    <location>
        <begin position="58"/>
        <end position="79"/>
    </location>
</feature>
<dbReference type="eggNOG" id="ENOG502T249">
    <property type="taxonomic scope" value="Eukaryota"/>
</dbReference>
<keyword evidence="3 5" id="KW-1133">Transmembrane helix</keyword>
<protein>
    <submittedName>
        <fullName evidence="6">Triose-phosphate transporter family protein</fullName>
    </submittedName>
</protein>
<reference evidence="6" key="1">
    <citation type="submission" date="2013-12" db="EMBL/GenBank/DDBJ databases">
        <authorList>
            <person name="Omoto C.K."/>
            <person name="Sibley D."/>
            <person name="Venepally P."/>
            <person name="Hadjithomas M."/>
            <person name="Karamycheva S."/>
            <person name="Brunk B."/>
            <person name="Roos D."/>
            <person name="Caler E."/>
            <person name="Lorenzi H."/>
        </authorList>
    </citation>
    <scope>NUCLEOTIDE SEQUENCE</scope>
</reference>
<dbReference type="EMBL" id="AFNH02000528">
    <property type="protein sequence ID" value="EZG67242.1"/>
    <property type="molecule type" value="Genomic_DNA"/>
</dbReference>
<comment type="caution">
    <text evidence="6">The sequence shown here is derived from an EMBL/GenBank/DDBJ whole genome shotgun (WGS) entry which is preliminary data.</text>
</comment>
<name>A0A023B7D1_GRENI</name>
<keyword evidence="2 5" id="KW-0812">Transmembrane</keyword>
<dbReference type="VEuPathDB" id="CryptoDB:GNI_070280"/>
<dbReference type="GeneID" id="22912572"/>
<evidence type="ECO:0000313" key="7">
    <source>
        <dbReference type="Proteomes" id="UP000019763"/>
    </source>
</evidence>
<evidence type="ECO:0000256" key="4">
    <source>
        <dbReference type="ARBA" id="ARBA00023136"/>
    </source>
</evidence>
<comment type="subcellular location">
    <subcellularLocation>
        <location evidence="1">Membrane</location>
        <topology evidence="1">Multi-pass membrane protein</topology>
    </subcellularLocation>
</comment>
<dbReference type="GO" id="GO:0016020">
    <property type="term" value="C:membrane"/>
    <property type="evidence" value="ECO:0007669"/>
    <property type="project" value="UniProtKB-SubCell"/>
</dbReference>
<proteinExistence type="predicted"/>
<evidence type="ECO:0000256" key="2">
    <source>
        <dbReference type="ARBA" id="ARBA00022692"/>
    </source>
</evidence>
<dbReference type="PANTHER" id="PTHR11132">
    <property type="entry name" value="SOLUTE CARRIER FAMILY 35"/>
    <property type="match status" value="1"/>
</dbReference>
<feature type="transmembrane region" description="Helical" evidence="5">
    <location>
        <begin position="6"/>
        <end position="25"/>
    </location>
</feature>
<dbReference type="Proteomes" id="UP000019763">
    <property type="component" value="Unassembled WGS sequence"/>
</dbReference>
<evidence type="ECO:0000256" key="1">
    <source>
        <dbReference type="ARBA" id="ARBA00004141"/>
    </source>
</evidence>
<evidence type="ECO:0000256" key="5">
    <source>
        <dbReference type="SAM" id="Phobius"/>
    </source>
</evidence>